<evidence type="ECO:0000256" key="1">
    <source>
        <dbReference type="SAM" id="Phobius"/>
    </source>
</evidence>
<dbReference type="Gene3D" id="2.40.50.140">
    <property type="entry name" value="Nucleic acid-binding proteins"/>
    <property type="match status" value="1"/>
</dbReference>
<feature type="transmembrane region" description="Helical" evidence="1">
    <location>
        <begin position="79"/>
        <end position="103"/>
    </location>
</feature>
<accession>A0ABT6NAB0</accession>
<keyword evidence="3" id="KW-1185">Reference proteome</keyword>
<dbReference type="RefSeq" id="WP_281093173.1">
    <property type="nucleotide sequence ID" value="NZ_JARYZI010000002.1"/>
</dbReference>
<reference evidence="2 3" key="1">
    <citation type="submission" date="2023-04" db="EMBL/GenBank/DDBJ databases">
        <title>Fusibacter bizertensis strain WBS, isolated from littoral bottom sediments of the Arctic seas - biochemical and genomic analysis.</title>
        <authorList>
            <person name="Brioukhanov A.L."/>
        </authorList>
    </citation>
    <scope>NUCLEOTIDE SEQUENCE [LARGE SCALE GENOMIC DNA]</scope>
    <source>
        <strain evidence="2 3">WBS</strain>
    </source>
</reference>
<organism evidence="2 3">
    <name type="scientific">Fusibacter bizertensis</name>
    <dbReference type="NCBI Taxonomy" id="1488331"/>
    <lineage>
        <taxon>Bacteria</taxon>
        <taxon>Bacillati</taxon>
        <taxon>Bacillota</taxon>
        <taxon>Clostridia</taxon>
        <taxon>Eubacteriales</taxon>
        <taxon>Eubacteriales Family XII. Incertae Sedis</taxon>
        <taxon>Fusibacter</taxon>
    </lineage>
</organism>
<gene>
    <name evidence="2" type="ORF">QE109_04335</name>
</gene>
<feature type="transmembrane region" description="Helical" evidence="1">
    <location>
        <begin position="6"/>
        <end position="27"/>
    </location>
</feature>
<name>A0ABT6NAB0_9FIRM</name>
<dbReference type="InterPro" id="IPR012340">
    <property type="entry name" value="NA-bd_OB-fold"/>
</dbReference>
<proteinExistence type="predicted"/>
<keyword evidence="1" id="KW-0812">Transmembrane</keyword>
<keyword evidence="1" id="KW-1133">Transmembrane helix</keyword>
<feature type="transmembrane region" description="Helical" evidence="1">
    <location>
        <begin position="48"/>
        <end position="73"/>
    </location>
</feature>
<evidence type="ECO:0008006" key="4">
    <source>
        <dbReference type="Google" id="ProtNLM"/>
    </source>
</evidence>
<evidence type="ECO:0000313" key="2">
    <source>
        <dbReference type="EMBL" id="MDH8677362.1"/>
    </source>
</evidence>
<protein>
    <recommendedName>
        <fullName evidence="4">NfeD-like C-terminal domain-containing protein</fullName>
    </recommendedName>
</protein>
<dbReference type="EMBL" id="JARYZI010000002">
    <property type="protein sequence ID" value="MDH8677362.1"/>
    <property type="molecule type" value="Genomic_DNA"/>
</dbReference>
<keyword evidence="1" id="KW-0472">Membrane</keyword>
<evidence type="ECO:0000313" key="3">
    <source>
        <dbReference type="Proteomes" id="UP001158045"/>
    </source>
</evidence>
<comment type="caution">
    <text evidence="2">The sequence shown here is derived from an EMBL/GenBank/DDBJ whole genome shotgun (WGS) entry which is preliminary data.</text>
</comment>
<sequence length="181" mass="19652">MDKFFLYVAVPASLILIVQSIMTLLGLSGEIDVDFDGDGDVDMIGETGLTLFSIRNIVAFFTFFGWSGLWLLSQGTSPVVTAIISFIIGVTFMAISMGLFFLVSKMQRNGTINYQNAIGNTGEVYIPIPSHRQSYGKIMIVIQGTLSEVEAITDEDEPIKTGTQVSVIGVVGQSKLLVKKN</sequence>
<dbReference type="Proteomes" id="UP001158045">
    <property type="component" value="Unassembled WGS sequence"/>
</dbReference>